<dbReference type="PANTHER" id="PTHR21398">
    <property type="entry name" value="AGAP007094-PA"/>
    <property type="match status" value="1"/>
</dbReference>
<dbReference type="Proteomes" id="UP001154114">
    <property type="component" value="Chromosome 16"/>
</dbReference>
<dbReference type="AlphaFoldDB" id="A0A9N8L3C8"/>
<sequence length="278" mass="32332">MKSSFLCFVSLLVVQTVISENVQDNGNDTVNEFFEENEGSRALSRRKRFVIFPDGSSLQLVFCVQTMALIPIGDIFLFGNTAGLAWSLPTDPQQFLMYKDLERPLRRSDAVSTINYLDEDGRVIAKVPYKRRIIVNPAFSKRSVDNKLSFKEKLKIDRQKMHNRHLRREYLKPENMEKYSIEFHRSNRLDLYPKIEKLLYALGRDGRQCVLYKLCEAAQRYASQGTFQDEFLRVVFTLPKGDEFAEEVHKEYDRAHTEADNCAKRYPGCAEPDETMTE</sequence>
<name>A0A9N8L3C8_CHRIL</name>
<evidence type="ECO:0000313" key="2">
    <source>
        <dbReference type="EMBL" id="CAD0202324.1"/>
    </source>
</evidence>
<dbReference type="EMBL" id="LR824019">
    <property type="protein sequence ID" value="CAD0202324.1"/>
    <property type="molecule type" value="Genomic_DNA"/>
</dbReference>
<dbReference type="PANTHER" id="PTHR21398:SF1">
    <property type="entry name" value="FI03705P"/>
    <property type="match status" value="1"/>
</dbReference>
<dbReference type="InterPro" id="IPR006631">
    <property type="entry name" value="DM4_12"/>
</dbReference>
<dbReference type="SMART" id="SM00718">
    <property type="entry name" value="DM4_12"/>
    <property type="match status" value="1"/>
</dbReference>
<evidence type="ECO:0000313" key="3">
    <source>
        <dbReference type="Proteomes" id="UP001154114"/>
    </source>
</evidence>
<keyword evidence="3" id="KW-1185">Reference proteome</keyword>
<protein>
    <submittedName>
        <fullName evidence="2">Uncharacterized protein</fullName>
    </submittedName>
</protein>
<gene>
    <name evidence="2" type="ORF">CINC_LOCUS3987</name>
</gene>
<feature type="chain" id="PRO_5040337470" evidence="1">
    <location>
        <begin position="20"/>
        <end position="278"/>
    </location>
</feature>
<keyword evidence="1" id="KW-0732">Signal</keyword>
<dbReference type="Pfam" id="PF07841">
    <property type="entry name" value="DM4_12"/>
    <property type="match status" value="1"/>
</dbReference>
<dbReference type="OrthoDB" id="6617264at2759"/>
<reference evidence="2" key="1">
    <citation type="submission" date="2021-12" db="EMBL/GenBank/DDBJ databases">
        <authorList>
            <person name="King R."/>
        </authorList>
    </citation>
    <scope>NUCLEOTIDE SEQUENCE</scope>
</reference>
<accession>A0A9N8L3C8</accession>
<proteinExistence type="predicted"/>
<evidence type="ECO:0000256" key="1">
    <source>
        <dbReference type="SAM" id="SignalP"/>
    </source>
</evidence>
<organism evidence="2 3">
    <name type="scientific">Chrysodeixis includens</name>
    <name type="common">Soybean looper</name>
    <name type="synonym">Pseudoplusia includens</name>
    <dbReference type="NCBI Taxonomy" id="689277"/>
    <lineage>
        <taxon>Eukaryota</taxon>
        <taxon>Metazoa</taxon>
        <taxon>Ecdysozoa</taxon>
        <taxon>Arthropoda</taxon>
        <taxon>Hexapoda</taxon>
        <taxon>Insecta</taxon>
        <taxon>Pterygota</taxon>
        <taxon>Neoptera</taxon>
        <taxon>Endopterygota</taxon>
        <taxon>Lepidoptera</taxon>
        <taxon>Glossata</taxon>
        <taxon>Ditrysia</taxon>
        <taxon>Noctuoidea</taxon>
        <taxon>Noctuidae</taxon>
        <taxon>Plusiinae</taxon>
        <taxon>Chrysodeixis</taxon>
    </lineage>
</organism>
<feature type="signal peptide" evidence="1">
    <location>
        <begin position="1"/>
        <end position="19"/>
    </location>
</feature>